<dbReference type="Pfam" id="PF12710">
    <property type="entry name" value="HAD"/>
    <property type="match status" value="1"/>
</dbReference>
<feature type="transmembrane region" description="Helical" evidence="1">
    <location>
        <begin position="31"/>
        <end position="50"/>
    </location>
</feature>
<keyword evidence="3" id="KW-1185">Reference proteome</keyword>
<keyword evidence="1" id="KW-1133">Transmembrane helix</keyword>
<evidence type="ECO:0000313" key="2">
    <source>
        <dbReference type="EMBL" id="EFW03368.1"/>
    </source>
</evidence>
<sequence length="205" mass="24241">MIKKVALFDFDNTVASGNTITRLLQYDIRKHPWHCIFLIQMAFYYGLYLIHLSSFEKAKSALLFPVRYMSDQEFEDFYHQHVEIYYYPQVVAEMQSKKDEGYVVILCTASSEVYMKYNQLPIDQLIGTRTRRIGNHETSEIIGKNCKGKEKINRIKEYLKNQDIEIDYENSYGYSDSNDDIPMLSLVKHKKRVLLKTGEMIEFKE</sequence>
<dbReference type="SUPFAM" id="SSF56784">
    <property type="entry name" value="HAD-like"/>
    <property type="match status" value="1"/>
</dbReference>
<dbReference type="NCBIfam" id="TIGR01490">
    <property type="entry name" value="HAD-SF-IB-hyp1"/>
    <property type="match status" value="1"/>
</dbReference>
<dbReference type="RefSeq" id="WP_008790514.1">
    <property type="nucleotide sequence ID" value="NZ_AKCB01000001.1"/>
</dbReference>
<dbReference type="InterPro" id="IPR006385">
    <property type="entry name" value="HAD_hydro_SerB1"/>
</dbReference>
<evidence type="ECO:0000313" key="3">
    <source>
        <dbReference type="Proteomes" id="UP000003157"/>
    </source>
</evidence>
<dbReference type="Proteomes" id="UP000003157">
    <property type="component" value="Unassembled WGS sequence"/>
</dbReference>
<dbReference type="eggNOG" id="COG0560">
    <property type="taxonomic scope" value="Bacteria"/>
</dbReference>
<dbReference type="GeneID" id="78228659"/>
<evidence type="ECO:0000256" key="1">
    <source>
        <dbReference type="SAM" id="Phobius"/>
    </source>
</evidence>
<dbReference type="STRING" id="100884.GCA_000269565_00765"/>
<dbReference type="InterPro" id="IPR036412">
    <property type="entry name" value="HAD-like_sf"/>
</dbReference>
<protein>
    <recommendedName>
        <fullName evidence="4">HAD-superfamily hydrolase</fullName>
    </recommendedName>
</protein>
<dbReference type="AlphaFoldDB" id="E7GF89"/>
<proteinExistence type="predicted"/>
<dbReference type="EMBL" id="ADKX01000048">
    <property type="protein sequence ID" value="EFW03368.1"/>
    <property type="molecule type" value="Genomic_DNA"/>
</dbReference>
<dbReference type="Gene3D" id="1.20.1440.100">
    <property type="entry name" value="SG protein - dephosphorylation function"/>
    <property type="match status" value="1"/>
</dbReference>
<gene>
    <name evidence="2" type="ORF">HMPREF9488_03432</name>
</gene>
<evidence type="ECO:0008006" key="4">
    <source>
        <dbReference type="Google" id="ProtNLM"/>
    </source>
</evidence>
<comment type="caution">
    <text evidence="2">The sequence shown here is derived from an EMBL/GenBank/DDBJ whole genome shotgun (WGS) entry which is preliminary data.</text>
</comment>
<keyword evidence="1" id="KW-0472">Membrane</keyword>
<dbReference type="Gene3D" id="3.40.50.1000">
    <property type="entry name" value="HAD superfamily/HAD-like"/>
    <property type="match status" value="1"/>
</dbReference>
<accession>E7GF89</accession>
<organism evidence="2 3">
    <name type="scientific">Coprobacillus cateniformis</name>
    <dbReference type="NCBI Taxonomy" id="100884"/>
    <lineage>
        <taxon>Bacteria</taxon>
        <taxon>Bacillati</taxon>
        <taxon>Bacillota</taxon>
        <taxon>Erysipelotrichia</taxon>
        <taxon>Erysipelotrichales</taxon>
        <taxon>Coprobacillaceae</taxon>
        <taxon>Coprobacillus</taxon>
    </lineage>
</organism>
<dbReference type="OrthoDB" id="9794212at2"/>
<reference evidence="2 3" key="1">
    <citation type="submission" date="2010-12" db="EMBL/GenBank/DDBJ databases">
        <title>The Genome Sequence of Coprobacillus sp. strain 29_1.</title>
        <authorList>
            <consortium name="The Broad Institute Genome Sequencing Platform"/>
            <person name="Earl A."/>
            <person name="Ward D."/>
            <person name="Feldgarden M."/>
            <person name="Gevers D."/>
            <person name="Daigneault M."/>
            <person name="Sibley C.D."/>
            <person name="White A."/>
            <person name="Strauss J."/>
            <person name="Allen-Vercoe E."/>
            <person name="Young S.K."/>
            <person name="Zeng Q."/>
            <person name="Gargeya S."/>
            <person name="Fitzgerald M."/>
            <person name="Haas B."/>
            <person name="Abouelleil A."/>
            <person name="Alvarado L."/>
            <person name="Arachchi H.M."/>
            <person name="Berlin A."/>
            <person name="Brown A."/>
            <person name="Chapman S.B."/>
            <person name="Chen Z."/>
            <person name="Dunbar C."/>
            <person name="Freedman E."/>
            <person name="Gearin G."/>
            <person name="Gellesch M."/>
            <person name="Goldberg J."/>
            <person name="Griggs A."/>
            <person name="Gujja S."/>
            <person name="Heilman E."/>
            <person name="Heiman D."/>
            <person name="Howarth C."/>
            <person name="Larson L."/>
            <person name="Lui A."/>
            <person name="MacDonald P.J.P."/>
            <person name="Mehta T."/>
            <person name="Montmayeur A."/>
            <person name="Murphy C."/>
            <person name="Neiman D."/>
            <person name="Pearson M."/>
            <person name="Priest M."/>
            <person name="Roberts A."/>
            <person name="Saif S."/>
            <person name="Shea T."/>
            <person name="Shenoy N."/>
            <person name="Sisk P."/>
            <person name="Stolte C."/>
            <person name="Sykes S."/>
            <person name="White J."/>
            <person name="Yandava C."/>
            <person name="Nusbaum C."/>
            <person name="Birren B."/>
        </authorList>
    </citation>
    <scope>NUCLEOTIDE SEQUENCE [LARGE SCALE GENOMIC DNA]</scope>
    <source>
        <strain evidence="2 3">29_1</strain>
    </source>
</reference>
<keyword evidence="1" id="KW-0812">Transmembrane</keyword>
<name>E7GF89_9FIRM</name>
<dbReference type="HOGENOM" id="CLU_052657_2_3_9"/>
<dbReference type="InterPro" id="IPR023214">
    <property type="entry name" value="HAD_sf"/>
</dbReference>